<evidence type="ECO:0000256" key="5">
    <source>
        <dbReference type="ARBA" id="ARBA00022705"/>
    </source>
</evidence>
<keyword evidence="10 15" id="KW-0234">DNA repair</keyword>
<feature type="compositionally biased region" description="Basic and acidic residues" evidence="17">
    <location>
        <begin position="495"/>
        <end position="504"/>
    </location>
</feature>
<evidence type="ECO:0000313" key="19">
    <source>
        <dbReference type="EMBL" id="CAI5758491.1"/>
    </source>
</evidence>
<accession>A0A9W4TUC3</accession>
<dbReference type="GO" id="GO:0051301">
    <property type="term" value="P:cell division"/>
    <property type="evidence" value="ECO:0007669"/>
    <property type="project" value="UniProtKB-KW"/>
</dbReference>
<dbReference type="NCBIfam" id="TIGR00574">
    <property type="entry name" value="dnl1"/>
    <property type="match status" value="1"/>
</dbReference>
<dbReference type="GO" id="GO:0005739">
    <property type="term" value="C:mitochondrion"/>
    <property type="evidence" value="ECO:0007669"/>
    <property type="project" value="TreeGrafter"/>
</dbReference>
<dbReference type="Pfam" id="PF00022">
    <property type="entry name" value="Actin"/>
    <property type="match status" value="1"/>
</dbReference>
<dbReference type="Gene3D" id="1.10.3260.10">
    <property type="entry name" value="DNA ligase, ATP-dependent, N-terminal domain"/>
    <property type="match status" value="1"/>
</dbReference>
<evidence type="ECO:0000256" key="9">
    <source>
        <dbReference type="ARBA" id="ARBA00023172"/>
    </source>
</evidence>
<evidence type="ECO:0000256" key="12">
    <source>
        <dbReference type="ARBA" id="ARBA00023306"/>
    </source>
</evidence>
<dbReference type="GO" id="GO:0071897">
    <property type="term" value="P:DNA biosynthetic process"/>
    <property type="evidence" value="ECO:0007669"/>
    <property type="project" value="InterPro"/>
</dbReference>
<dbReference type="PANTHER" id="PTHR45674:SF4">
    <property type="entry name" value="DNA LIGASE 1"/>
    <property type="match status" value="1"/>
</dbReference>
<evidence type="ECO:0000256" key="17">
    <source>
        <dbReference type="SAM" id="MobiDB-lite"/>
    </source>
</evidence>
<dbReference type="PANTHER" id="PTHR45674">
    <property type="entry name" value="DNA LIGASE 1/3 FAMILY MEMBER"/>
    <property type="match status" value="1"/>
</dbReference>
<feature type="domain" description="ATP-dependent DNA ligase family profile" evidence="18">
    <location>
        <begin position="906"/>
        <end position="1048"/>
    </location>
</feature>
<keyword evidence="8 15" id="KW-0067">ATP-binding</keyword>
<keyword evidence="7 15" id="KW-0227">DNA damage</keyword>
<dbReference type="Gene3D" id="3.30.470.30">
    <property type="entry name" value="DNA ligase/mRNA capping enzyme"/>
    <property type="match status" value="1"/>
</dbReference>
<evidence type="ECO:0000256" key="2">
    <source>
        <dbReference type="ARBA" id="ARBA00007572"/>
    </source>
</evidence>
<dbReference type="InterPro" id="IPR012340">
    <property type="entry name" value="NA-bd_OB-fold"/>
</dbReference>
<dbReference type="SMART" id="SM00268">
    <property type="entry name" value="ACTIN"/>
    <property type="match status" value="1"/>
</dbReference>
<dbReference type="GO" id="GO:1903461">
    <property type="term" value="P:Okazaki fragment processing involved in mitotic DNA replication"/>
    <property type="evidence" value="ECO:0007669"/>
    <property type="project" value="TreeGrafter"/>
</dbReference>
<dbReference type="Gene3D" id="3.30.420.40">
    <property type="match status" value="2"/>
</dbReference>
<keyword evidence="3 15" id="KW-0436">Ligase</keyword>
<dbReference type="InterPro" id="IPR012308">
    <property type="entry name" value="DNA_ligase_ATP-dep_N"/>
</dbReference>
<dbReference type="GO" id="GO:0005634">
    <property type="term" value="C:nucleus"/>
    <property type="evidence" value="ECO:0007669"/>
    <property type="project" value="UniProtKB-SubCell"/>
</dbReference>
<evidence type="ECO:0000313" key="20">
    <source>
        <dbReference type="Proteomes" id="UP001152885"/>
    </source>
</evidence>
<dbReference type="Proteomes" id="UP001152885">
    <property type="component" value="Unassembled WGS sequence"/>
</dbReference>
<dbReference type="EMBL" id="CANTUO010000003">
    <property type="protein sequence ID" value="CAI5758491.1"/>
    <property type="molecule type" value="Genomic_DNA"/>
</dbReference>
<keyword evidence="12" id="KW-0131">Cell cycle</keyword>
<dbReference type="SUPFAM" id="SSF53067">
    <property type="entry name" value="Actin-like ATPase domain"/>
    <property type="match status" value="2"/>
</dbReference>
<dbReference type="InterPro" id="IPR000977">
    <property type="entry name" value="DNA_ligase_ATP-dep"/>
</dbReference>
<evidence type="ECO:0000256" key="6">
    <source>
        <dbReference type="ARBA" id="ARBA00022741"/>
    </source>
</evidence>
<reference evidence="19" key="1">
    <citation type="submission" date="2022-12" db="EMBL/GenBank/DDBJ databases">
        <authorList>
            <person name="Brejova B."/>
        </authorList>
    </citation>
    <scope>NUCLEOTIDE SEQUENCE</scope>
</reference>
<dbReference type="SUPFAM" id="SSF56091">
    <property type="entry name" value="DNA ligase/mRNA capping enzyme, catalytic domain"/>
    <property type="match status" value="1"/>
</dbReference>
<dbReference type="GO" id="GO:0006310">
    <property type="term" value="P:DNA recombination"/>
    <property type="evidence" value="ECO:0007669"/>
    <property type="project" value="UniProtKB-KW"/>
</dbReference>
<dbReference type="InterPro" id="IPR016059">
    <property type="entry name" value="DNA_ligase_ATP-dep_CS"/>
</dbReference>
<proteinExistence type="inferred from homology"/>
<dbReference type="InterPro" id="IPR043129">
    <property type="entry name" value="ATPase_NBD"/>
</dbReference>
<keyword evidence="4" id="KW-0132">Cell division</keyword>
<comment type="subcellular location">
    <subcellularLocation>
        <location evidence="1">Nucleus</location>
    </subcellularLocation>
</comment>
<protein>
    <recommendedName>
        <fullName evidence="15">DNA ligase</fullName>
        <ecNumber evidence="15">6.5.1.1</ecNumber>
    </recommendedName>
</protein>
<dbReference type="GO" id="GO:0005524">
    <property type="term" value="F:ATP binding"/>
    <property type="evidence" value="ECO:0007669"/>
    <property type="project" value="UniProtKB-KW"/>
</dbReference>
<evidence type="ECO:0000256" key="7">
    <source>
        <dbReference type="ARBA" id="ARBA00022763"/>
    </source>
</evidence>
<dbReference type="EC" id="6.5.1.1" evidence="15"/>
<keyword evidence="11" id="KW-0539">Nucleus</keyword>
<dbReference type="OrthoDB" id="206088at2759"/>
<dbReference type="SUPFAM" id="SSF50249">
    <property type="entry name" value="Nucleic acid-binding proteins"/>
    <property type="match status" value="1"/>
</dbReference>
<keyword evidence="9 15" id="KW-0233">DNA recombination</keyword>
<evidence type="ECO:0000256" key="10">
    <source>
        <dbReference type="ARBA" id="ARBA00023204"/>
    </source>
</evidence>
<comment type="similarity">
    <text evidence="14">Belongs to the actin family.</text>
</comment>
<dbReference type="GO" id="GO:0003910">
    <property type="term" value="F:DNA ligase (ATP) activity"/>
    <property type="evidence" value="ECO:0007669"/>
    <property type="project" value="UniProtKB-EC"/>
</dbReference>
<evidence type="ECO:0000256" key="15">
    <source>
        <dbReference type="RuleBase" id="RU000617"/>
    </source>
</evidence>
<keyword evidence="5" id="KW-0235">DNA replication</keyword>
<evidence type="ECO:0000256" key="3">
    <source>
        <dbReference type="ARBA" id="ARBA00022598"/>
    </source>
</evidence>
<dbReference type="Pfam" id="PF04679">
    <property type="entry name" value="DNA_ligase_A_C"/>
    <property type="match status" value="1"/>
</dbReference>
<evidence type="ECO:0000256" key="16">
    <source>
        <dbReference type="RuleBase" id="RU004196"/>
    </source>
</evidence>
<evidence type="ECO:0000256" key="13">
    <source>
        <dbReference type="ARBA" id="ARBA00034003"/>
    </source>
</evidence>
<comment type="similarity">
    <text evidence="2 16">Belongs to the ATP-dependent DNA ligase family.</text>
</comment>
<comment type="catalytic activity">
    <reaction evidence="13 15">
        <text>ATP + (deoxyribonucleotide)n-3'-hydroxyl + 5'-phospho-(deoxyribonucleotide)m = (deoxyribonucleotide)n+m + AMP + diphosphate.</text>
        <dbReference type="EC" id="6.5.1.1"/>
    </reaction>
</comment>
<dbReference type="PROSITE" id="PS00333">
    <property type="entry name" value="DNA_LIGASE_A2"/>
    <property type="match status" value="1"/>
</dbReference>
<evidence type="ECO:0000259" key="18">
    <source>
        <dbReference type="PROSITE" id="PS50160"/>
    </source>
</evidence>
<dbReference type="CDD" id="cd07969">
    <property type="entry name" value="OBF_DNA_ligase_I"/>
    <property type="match status" value="1"/>
</dbReference>
<dbReference type="FunFam" id="3.30.470.30:FF:000002">
    <property type="entry name" value="DNA ligase"/>
    <property type="match status" value="1"/>
</dbReference>
<evidence type="ECO:0000256" key="14">
    <source>
        <dbReference type="RuleBase" id="RU000487"/>
    </source>
</evidence>
<evidence type="ECO:0000256" key="11">
    <source>
        <dbReference type="ARBA" id="ARBA00023242"/>
    </source>
</evidence>
<dbReference type="Gene3D" id="3.30.1490.70">
    <property type="match status" value="1"/>
</dbReference>
<dbReference type="CDD" id="cd07900">
    <property type="entry name" value="Adenylation_DNA_ligase_I_Euk"/>
    <property type="match status" value="1"/>
</dbReference>
<dbReference type="AlphaFoldDB" id="A0A9W4TUC3"/>
<dbReference type="InterPro" id="IPR012309">
    <property type="entry name" value="DNA_ligase_ATP-dep_C"/>
</dbReference>
<dbReference type="InterPro" id="IPR012310">
    <property type="entry name" value="DNA_ligase_ATP-dep_cent"/>
</dbReference>
<dbReference type="GO" id="GO:0006281">
    <property type="term" value="P:DNA repair"/>
    <property type="evidence" value="ECO:0007669"/>
    <property type="project" value="UniProtKB-KW"/>
</dbReference>
<dbReference type="InterPro" id="IPR036599">
    <property type="entry name" value="DNA_ligase_N_sf"/>
</dbReference>
<dbReference type="SUPFAM" id="SSF117018">
    <property type="entry name" value="ATP-dependent DNA ligase DNA-binding domain"/>
    <property type="match status" value="1"/>
</dbReference>
<dbReference type="InterPro" id="IPR004000">
    <property type="entry name" value="Actin"/>
</dbReference>
<keyword evidence="20" id="KW-1185">Reference proteome</keyword>
<evidence type="ECO:0000256" key="1">
    <source>
        <dbReference type="ARBA" id="ARBA00004123"/>
    </source>
</evidence>
<name>A0A9W4TUC3_9ASCO</name>
<gene>
    <name evidence="19" type="ORF">CANVERA_P3003</name>
</gene>
<dbReference type="PROSITE" id="PS00697">
    <property type="entry name" value="DNA_LIGASE_A1"/>
    <property type="match status" value="1"/>
</dbReference>
<dbReference type="Gene3D" id="2.40.50.140">
    <property type="entry name" value="Nucleic acid-binding proteins"/>
    <property type="match status" value="1"/>
</dbReference>
<dbReference type="Pfam" id="PF04675">
    <property type="entry name" value="DNA_ligase_A_N"/>
    <property type="match status" value="1"/>
</dbReference>
<evidence type="ECO:0000256" key="8">
    <source>
        <dbReference type="ARBA" id="ARBA00022840"/>
    </source>
</evidence>
<dbReference type="InterPro" id="IPR050191">
    <property type="entry name" value="ATP-dep_DNA_ligase"/>
</dbReference>
<evidence type="ECO:0000256" key="4">
    <source>
        <dbReference type="ARBA" id="ARBA00022618"/>
    </source>
</evidence>
<sequence>MPLYKEENFLIINPGSRYTVFSFGLQDSLSPPQYKIPSIVYQDKSTKEFKSSGETDEEIYPIKDSKLVNIDAFNFLIKLILQSIIKNHPILTINQIPLLILFPSLTWSNQSIEYLTKYIFENLEFTAFNILDLSLASTFAIGQSTTSLVVNIGYNTTQIVPIVNYQTIKFASKILNIGGNSLNQEIKNNSPNLTDEQVENLKISGIYEVLNETDFNAYNNIETNDLDDEEMLDVSKIIDENKDETKKDEKPNKELEKNYFIDSKTNEKVYVGKERFLGCESLINEISKAVYKSLAQIPDIDKRQDCYDNLIFIGSTFKIPGFKEALLIKLNEDYLVQEPPTDDHKLNSNGINSTIMKYQKNDDINENQINDISQVPNSIKMVKYPDYFPEWKLPKEQGGSWEDLFFLGGEIFAKQIFSGTTHHHGKEVFVSSDMGNFSLLINNQFKSVRYRMAPKAQQTLGRFFGGNNPSLNSPLKRKATNNGTSQLDKSPLKKSKNEEPKIEESIANDSGSDLAKYDDSNGDITTKEAETLIQLNESKPIIQDNQTTRKQIPFNLLADTFERLEKEPGRLQKISILSQLYLRTIKESESYENLVRVVYLTINKLGPDYDNLELGLGETILIKAISECYGRSTTKVKEDYKKTGDLGLVAQQSRENQASMFSKPAPLQIDTVFNNLKEIAKSKGKDSQSKKIHLIKKMLTACDQNSQEAKFLIRSLEGKLRIGLAGQTVTVSLAQAFVSYEQNSNLKIPTDKLTKAEELFKEAYTRTPNYEICIKAAFEGGIFNILDTVKITPGVPLKPMLAKPTKSVGEVLDKFANENFTCEYKYDGERAQVHLCNDGAVKVFSRNGEDMSERYPDIITIISNLHKTQEHKSMILDCEAVAWDKNLKRILPFQTLSTRKRKDVNEKDITVHICLFVFDLLYYNEEPLLTKTLTERRQYMQKHIHPLEGQLQFATCRDSTSESKSSDEIIHEFLLQSIKDYCEGLMVKVLDGHESHYEPSKRSQFWLKLKKDYLDGQGDSLDLVVIGAYNGKGKRTGTYGGFLLASYNEDTGDLETTCKIGTGFSDEMLSNLYTKLHPTEIQQPKNYFVYDTNNSNAKPDVWFDPSLIFEVKTADLSLSPIYKAAHQQYGKGISLRFPRFVRIRDDKNIEDATSSTQVSEFFENQAMNK</sequence>
<comment type="caution">
    <text evidence="19">The sequence shown here is derived from an EMBL/GenBank/DDBJ whole genome shotgun (WGS) entry which is preliminary data.</text>
</comment>
<dbReference type="GO" id="GO:0003677">
    <property type="term" value="F:DNA binding"/>
    <property type="evidence" value="ECO:0007669"/>
    <property type="project" value="InterPro"/>
</dbReference>
<dbReference type="Gene3D" id="3.90.640.60">
    <property type="match status" value="1"/>
</dbReference>
<keyword evidence="6 15" id="KW-0547">Nucleotide-binding</keyword>
<organism evidence="19 20">
    <name type="scientific">Candida verbasci</name>
    <dbReference type="NCBI Taxonomy" id="1227364"/>
    <lineage>
        <taxon>Eukaryota</taxon>
        <taxon>Fungi</taxon>
        <taxon>Dikarya</taxon>
        <taxon>Ascomycota</taxon>
        <taxon>Saccharomycotina</taxon>
        <taxon>Pichiomycetes</taxon>
        <taxon>Debaryomycetaceae</taxon>
        <taxon>Candida/Lodderomyces clade</taxon>
        <taxon>Candida</taxon>
    </lineage>
</organism>
<dbReference type="FunFam" id="2.40.50.140:FF:000062">
    <property type="entry name" value="DNA ligase"/>
    <property type="match status" value="1"/>
</dbReference>
<feature type="region of interest" description="Disordered" evidence="17">
    <location>
        <begin position="461"/>
        <end position="515"/>
    </location>
</feature>
<dbReference type="Pfam" id="PF01068">
    <property type="entry name" value="DNA_ligase_A_M"/>
    <property type="match status" value="1"/>
</dbReference>
<dbReference type="PROSITE" id="PS50160">
    <property type="entry name" value="DNA_LIGASE_A3"/>
    <property type="match status" value="1"/>
</dbReference>